<dbReference type="SUPFAM" id="SSF64518">
    <property type="entry name" value="Phase 1 flagellin"/>
    <property type="match status" value="1"/>
</dbReference>
<dbReference type="Gene3D" id="2.170.280.10">
    <property type="entry name" value="f41 fragment of flagellin, middle domain"/>
    <property type="match status" value="1"/>
</dbReference>
<evidence type="ECO:0000313" key="7">
    <source>
        <dbReference type="EMBL" id="RHL27121.1"/>
    </source>
</evidence>
<accession>A0A415JSW1</accession>
<proteinExistence type="inferred from homology"/>
<comment type="subcellular location">
    <subcellularLocation>
        <location evidence="4">Secreted</location>
    </subcellularLocation>
    <subcellularLocation>
        <location evidence="4">Bacterial flagellum</location>
    </subcellularLocation>
</comment>
<keyword evidence="7" id="KW-0282">Flagellum</keyword>
<dbReference type="Gene3D" id="6.10.10.10">
    <property type="entry name" value="Flagellar export chaperone, C-terminal domain"/>
    <property type="match status" value="1"/>
</dbReference>
<evidence type="ECO:0000256" key="1">
    <source>
        <dbReference type="ARBA" id="ARBA00005709"/>
    </source>
</evidence>
<dbReference type="Pfam" id="PF00669">
    <property type="entry name" value="Flagellin_N"/>
    <property type="match status" value="1"/>
</dbReference>
<evidence type="ECO:0000259" key="6">
    <source>
        <dbReference type="Pfam" id="PF00700"/>
    </source>
</evidence>
<name>A0A415JSW1_9FIRM</name>
<organism evidence="7 8">
    <name type="scientific">Agathobacter rectalis</name>
    <dbReference type="NCBI Taxonomy" id="39491"/>
    <lineage>
        <taxon>Bacteria</taxon>
        <taxon>Bacillati</taxon>
        <taxon>Bacillota</taxon>
        <taxon>Clostridia</taxon>
        <taxon>Lachnospirales</taxon>
        <taxon>Lachnospiraceae</taxon>
        <taxon>Agathobacter</taxon>
    </lineage>
</organism>
<gene>
    <name evidence="7" type="ORF">DW028_12325</name>
</gene>
<dbReference type="PRINTS" id="PR00207">
    <property type="entry name" value="FLAGELLIN"/>
</dbReference>
<evidence type="ECO:0000256" key="2">
    <source>
        <dbReference type="ARBA" id="ARBA00020110"/>
    </source>
</evidence>
<keyword evidence="7" id="KW-0966">Cell projection</keyword>
<dbReference type="Gene3D" id="2.30.220.10">
    <property type="entry name" value="f41 fragment of flagellin, C-terminal domain"/>
    <property type="match status" value="1"/>
</dbReference>
<comment type="similarity">
    <text evidence="1 4">Belongs to the bacterial flagellin family.</text>
</comment>
<dbReference type="InterPro" id="IPR042187">
    <property type="entry name" value="Flagellin_C_sub2"/>
</dbReference>
<evidence type="ECO:0000313" key="8">
    <source>
        <dbReference type="Proteomes" id="UP000283297"/>
    </source>
</evidence>
<comment type="caution">
    <text evidence="7">The sequence shown here is derived from an EMBL/GenBank/DDBJ whole genome shotgun (WGS) entry which is preliminary data.</text>
</comment>
<feature type="domain" description="Flagellin C-terminal" evidence="6">
    <location>
        <begin position="375"/>
        <end position="460"/>
    </location>
</feature>
<keyword evidence="4" id="KW-0964">Secreted</keyword>
<reference evidence="7 8" key="1">
    <citation type="submission" date="2018-08" db="EMBL/GenBank/DDBJ databases">
        <title>A genome reference for cultivated species of the human gut microbiota.</title>
        <authorList>
            <person name="Zou Y."/>
            <person name="Xue W."/>
            <person name="Luo G."/>
        </authorList>
    </citation>
    <scope>NUCLEOTIDE SEQUENCE [LARGE SCALE GENOMIC DNA]</scope>
    <source>
        <strain evidence="7 8">AF38-24</strain>
    </source>
</reference>
<dbReference type="Pfam" id="PF00700">
    <property type="entry name" value="Flagellin_C"/>
    <property type="match status" value="1"/>
</dbReference>
<keyword evidence="3 4" id="KW-0975">Bacterial flagellum</keyword>
<feature type="domain" description="Flagellin N-terminal" evidence="5">
    <location>
        <begin position="3"/>
        <end position="139"/>
    </location>
</feature>
<protein>
    <recommendedName>
        <fullName evidence="2 4">Flagellin</fullName>
    </recommendedName>
</protein>
<comment type="function">
    <text evidence="4">Flagellin is the subunit protein which polymerizes to form the filaments of bacterial flagella.</text>
</comment>
<keyword evidence="7" id="KW-0969">Cilium</keyword>
<dbReference type="GO" id="GO:0005198">
    <property type="term" value="F:structural molecule activity"/>
    <property type="evidence" value="ECO:0007669"/>
    <property type="project" value="UniProtKB-UniRule"/>
</dbReference>
<evidence type="ECO:0000256" key="4">
    <source>
        <dbReference type="RuleBase" id="RU362073"/>
    </source>
</evidence>
<dbReference type="InterPro" id="IPR046358">
    <property type="entry name" value="Flagellin_C"/>
</dbReference>
<sequence>MVVQHNMQAANANRMLNITTGAQSKSTEKLSSGYRINRAADDAAGLSISEKMRKQIRGLDKASSNAEDGVSSVQTAEGALTEVHSMLQRMNELAVQASNGTNSDTDRGAIQDEISQLTTEIDRVAETTKFNETYLLKGGNGTKDVYMNGHDAGLKGTLTDSATTATFKVAAGALDAGKSVTIGGKDYTIGSTKTEAENSIGNAQKDDTVTIDGTAYTVVEDGGTEDATSNKLTLANIKKKINEGSTVEYNGTKMTAMKDGDNNGVDDADSSVISAAHAVDLMEKELTAANNIGATKTAATAEKAAAYTSKDGVTFNIKKGTAEVADKLSFSLHVGSDADMTNKITVDIETMNSSYLGIKGLNVNDDSGIAGTYAIDAISDALQKVSVQRSSLGAVQNRLEHTIDNLDNVVENTTTAESRIRDTDMAEEMVNYSKNNILAQAGQSMLAQANQSNQGVLSLLQ</sequence>
<dbReference type="InterPro" id="IPR001029">
    <property type="entry name" value="Flagellin_N"/>
</dbReference>
<dbReference type="PANTHER" id="PTHR42792:SF2">
    <property type="entry name" value="FLAGELLIN"/>
    <property type="match status" value="1"/>
</dbReference>
<dbReference type="AlphaFoldDB" id="A0A415JSW1"/>
<dbReference type="GO" id="GO:0005576">
    <property type="term" value="C:extracellular region"/>
    <property type="evidence" value="ECO:0007669"/>
    <property type="project" value="UniProtKB-SubCell"/>
</dbReference>
<evidence type="ECO:0000259" key="5">
    <source>
        <dbReference type="Pfam" id="PF00669"/>
    </source>
</evidence>
<dbReference type="Gene3D" id="1.20.1330.10">
    <property type="entry name" value="f41 fragment of flagellin, N-terminal domain"/>
    <property type="match status" value="1"/>
</dbReference>
<dbReference type="PANTHER" id="PTHR42792">
    <property type="entry name" value="FLAGELLIN"/>
    <property type="match status" value="1"/>
</dbReference>
<evidence type="ECO:0000256" key="3">
    <source>
        <dbReference type="ARBA" id="ARBA00023143"/>
    </source>
</evidence>
<dbReference type="EMBL" id="QRON01000009">
    <property type="protein sequence ID" value="RHL27121.1"/>
    <property type="molecule type" value="Genomic_DNA"/>
</dbReference>
<dbReference type="GO" id="GO:0009288">
    <property type="term" value="C:bacterial-type flagellum"/>
    <property type="evidence" value="ECO:0007669"/>
    <property type="project" value="UniProtKB-SubCell"/>
</dbReference>
<dbReference type="Proteomes" id="UP000283297">
    <property type="component" value="Unassembled WGS sequence"/>
</dbReference>
<dbReference type="RefSeq" id="WP_118370628.1">
    <property type="nucleotide sequence ID" value="NZ_QRON01000009.1"/>
</dbReference>
<dbReference type="InterPro" id="IPR001492">
    <property type="entry name" value="Flagellin"/>
</dbReference>